<evidence type="ECO:0000256" key="8">
    <source>
        <dbReference type="SAM" id="Phobius"/>
    </source>
</evidence>
<dbReference type="EMBL" id="CP038439">
    <property type="protein sequence ID" value="QBX35095.1"/>
    <property type="molecule type" value="Genomic_DNA"/>
</dbReference>
<dbReference type="Pfam" id="PF02653">
    <property type="entry name" value="BPD_transp_2"/>
    <property type="match status" value="1"/>
</dbReference>
<evidence type="ECO:0000256" key="2">
    <source>
        <dbReference type="ARBA" id="ARBA00022448"/>
    </source>
</evidence>
<dbReference type="PANTHER" id="PTHR32196">
    <property type="entry name" value="ABC TRANSPORTER PERMEASE PROTEIN YPHD-RELATED-RELATED"/>
    <property type="match status" value="1"/>
</dbReference>
<dbReference type="InterPro" id="IPR001851">
    <property type="entry name" value="ABC_transp_permease"/>
</dbReference>
<feature type="transmembrane region" description="Helical" evidence="8">
    <location>
        <begin position="192"/>
        <end position="213"/>
    </location>
</feature>
<dbReference type="PANTHER" id="PTHR32196:SF21">
    <property type="entry name" value="ABC TRANSPORTER PERMEASE PROTEIN YPHD-RELATED"/>
    <property type="match status" value="1"/>
</dbReference>
<feature type="transmembrane region" description="Helical" evidence="8">
    <location>
        <begin position="244"/>
        <end position="263"/>
    </location>
</feature>
<evidence type="ECO:0000313" key="9">
    <source>
        <dbReference type="EMBL" id="QBX35095.1"/>
    </source>
</evidence>
<keyword evidence="6 8" id="KW-1133">Transmembrane helix</keyword>
<dbReference type="GO" id="GO:0005886">
    <property type="term" value="C:plasma membrane"/>
    <property type="evidence" value="ECO:0007669"/>
    <property type="project" value="UniProtKB-SubCell"/>
</dbReference>
<comment type="subcellular location">
    <subcellularLocation>
        <location evidence="1">Cell membrane</location>
        <topology evidence="1">Multi-pass membrane protein</topology>
    </subcellularLocation>
</comment>
<keyword evidence="5 8" id="KW-0812">Transmembrane</keyword>
<proteinExistence type="predicted"/>
<feature type="transmembrane region" description="Helical" evidence="8">
    <location>
        <begin position="125"/>
        <end position="146"/>
    </location>
</feature>
<feature type="transmembrane region" description="Helical" evidence="8">
    <location>
        <begin position="153"/>
        <end position="172"/>
    </location>
</feature>
<keyword evidence="4" id="KW-0997">Cell inner membrane</keyword>
<dbReference type="CDD" id="cd06579">
    <property type="entry name" value="TM_PBP1_transp_AraH_like"/>
    <property type="match status" value="1"/>
</dbReference>
<dbReference type="KEGG" id="plia:E4191_10555"/>
<keyword evidence="7 8" id="KW-0472">Membrane</keyword>
<evidence type="ECO:0000256" key="7">
    <source>
        <dbReference type="ARBA" id="ARBA00023136"/>
    </source>
</evidence>
<keyword evidence="2" id="KW-0813">Transport</keyword>
<evidence type="ECO:0000256" key="3">
    <source>
        <dbReference type="ARBA" id="ARBA00022475"/>
    </source>
</evidence>
<dbReference type="AlphaFoldDB" id="A0A4P7HLQ7"/>
<name>A0A4P7HLQ7_9RHOB</name>
<dbReference type="Proteomes" id="UP000296374">
    <property type="component" value="Chromosome"/>
</dbReference>
<organism evidence="9 10">
    <name type="scientific">Paracoccus liaowanqingii</name>
    <dbReference type="NCBI Taxonomy" id="2560053"/>
    <lineage>
        <taxon>Bacteria</taxon>
        <taxon>Pseudomonadati</taxon>
        <taxon>Pseudomonadota</taxon>
        <taxon>Alphaproteobacteria</taxon>
        <taxon>Rhodobacterales</taxon>
        <taxon>Paracoccaceae</taxon>
        <taxon>Paracoccus</taxon>
    </lineage>
</organism>
<protein>
    <submittedName>
        <fullName evidence="9">ABC transporter permease</fullName>
    </submittedName>
</protein>
<reference evidence="10" key="1">
    <citation type="submission" date="2019-03" db="EMBL/GenBank/DDBJ databases">
        <authorList>
            <person name="Li J."/>
        </authorList>
    </citation>
    <scope>NUCLEOTIDE SEQUENCE [LARGE SCALE GENOMIC DNA]</scope>
    <source>
        <strain evidence="10">2251</strain>
    </source>
</reference>
<evidence type="ECO:0000256" key="5">
    <source>
        <dbReference type="ARBA" id="ARBA00022692"/>
    </source>
</evidence>
<accession>A0A4P7HLQ7</accession>
<evidence type="ECO:0000256" key="4">
    <source>
        <dbReference type="ARBA" id="ARBA00022519"/>
    </source>
</evidence>
<keyword evidence="3" id="KW-1003">Cell membrane</keyword>
<evidence type="ECO:0000313" key="10">
    <source>
        <dbReference type="Proteomes" id="UP000296374"/>
    </source>
</evidence>
<evidence type="ECO:0000256" key="6">
    <source>
        <dbReference type="ARBA" id="ARBA00022989"/>
    </source>
</evidence>
<feature type="transmembrane region" description="Helical" evidence="8">
    <location>
        <begin position="67"/>
        <end position="86"/>
    </location>
</feature>
<gene>
    <name evidence="9" type="ORF">E4191_10555</name>
</gene>
<feature type="transmembrane region" description="Helical" evidence="8">
    <location>
        <begin position="38"/>
        <end position="55"/>
    </location>
</feature>
<dbReference type="GO" id="GO:0022857">
    <property type="term" value="F:transmembrane transporter activity"/>
    <property type="evidence" value="ECO:0007669"/>
    <property type="project" value="InterPro"/>
</dbReference>
<feature type="transmembrane region" description="Helical" evidence="8">
    <location>
        <begin position="98"/>
        <end position="119"/>
    </location>
</feature>
<evidence type="ECO:0000256" key="1">
    <source>
        <dbReference type="ARBA" id="ARBA00004651"/>
    </source>
</evidence>
<sequence length="347" mass="35412">MNGRIRVEEQIKAGVPAGAGTEQRRSAASRVGPALQRYGILIALAVLCVVLAVVSDNFLSSRNIINVLRQTSINGILAIGMTFVILTRGIDLSVGSVVALVGVVSASFATTSSAGFIPGAPYTPLVPMLVGVMTGIAVGALSGLAVARFSVPAFVATLGMLSAARGLTLIYSGGRPVPALTDGYRWIGTGDIAGIPVPIILFALVFAVAHFVLTRTRFGRHVYAVGGNPHAAKVSGLPVRRIRFAVYAISGALAGIAGMILAARTGSALPQAGVAYELDAIAAVVIGGTSLAGGVGRVTGTVIGALLIGVMNNGLDLLGVESYYQQVIKGALIVAAVLLDRSRKTED</sequence>